<feature type="compositionally biased region" description="Low complexity" evidence="1">
    <location>
        <begin position="1735"/>
        <end position="1748"/>
    </location>
</feature>
<feature type="compositionally biased region" description="Polar residues" evidence="1">
    <location>
        <begin position="1620"/>
        <end position="1632"/>
    </location>
</feature>
<dbReference type="OMA" id="IMASHNQ"/>
<proteinExistence type="predicted"/>
<feature type="compositionally biased region" description="Basic and acidic residues" evidence="1">
    <location>
        <begin position="1634"/>
        <end position="1654"/>
    </location>
</feature>
<feature type="compositionally biased region" description="Polar residues" evidence="1">
    <location>
        <begin position="2026"/>
        <end position="2055"/>
    </location>
</feature>
<name>A0A8B7Y6M0_ACAPL</name>
<feature type="region of interest" description="Disordered" evidence="1">
    <location>
        <begin position="2300"/>
        <end position="2324"/>
    </location>
</feature>
<feature type="compositionally biased region" description="Low complexity" evidence="1">
    <location>
        <begin position="412"/>
        <end position="433"/>
    </location>
</feature>
<feature type="compositionally biased region" description="Low complexity" evidence="1">
    <location>
        <begin position="1135"/>
        <end position="1148"/>
    </location>
</feature>
<feature type="compositionally biased region" description="Low complexity" evidence="1">
    <location>
        <begin position="885"/>
        <end position="907"/>
    </location>
</feature>
<feature type="compositionally biased region" description="Pro residues" evidence="1">
    <location>
        <begin position="110"/>
        <end position="136"/>
    </location>
</feature>
<feature type="region of interest" description="Disordered" evidence="1">
    <location>
        <begin position="2373"/>
        <end position="2510"/>
    </location>
</feature>
<feature type="compositionally biased region" description="Basic and acidic residues" evidence="1">
    <location>
        <begin position="683"/>
        <end position="699"/>
    </location>
</feature>
<accession>A0A8B7Y6M0</accession>
<feature type="compositionally biased region" description="Pro residues" evidence="1">
    <location>
        <begin position="246"/>
        <end position="256"/>
    </location>
</feature>
<dbReference type="KEGG" id="aplc:110977825"/>
<keyword evidence="3" id="KW-1185">Reference proteome</keyword>
<feature type="compositionally biased region" description="Basic and acidic residues" evidence="1">
    <location>
        <begin position="2158"/>
        <end position="2177"/>
    </location>
</feature>
<dbReference type="Pfam" id="PF13820">
    <property type="entry name" value="NCOA6_TRADD-N"/>
    <property type="match status" value="1"/>
</dbReference>
<feature type="region of interest" description="Disordered" evidence="1">
    <location>
        <begin position="1304"/>
        <end position="1345"/>
    </location>
</feature>
<dbReference type="OrthoDB" id="5967287at2759"/>
<evidence type="ECO:0000259" key="2">
    <source>
        <dbReference type="Pfam" id="PF13820"/>
    </source>
</evidence>
<feature type="compositionally biased region" description="Polar residues" evidence="1">
    <location>
        <begin position="873"/>
        <end position="884"/>
    </location>
</feature>
<evidence type="ECO:0000256" key="1">
    <source>
        <dbReference type="SAM" id="MobiDB-lite"/>
    </source>
</evidence>
<feature type="compositionally biased region" description="Polar residues" evidence="1">
    <location>
        <begin position="812"/>
        <end position="837"/>
    </location>
</feature>
<feature type="compositionally biased region" description="Basic residues" evidence="1">
    <location>
        <begin position="257"/>
        <end position="267"/>
    </location>
</feature>
<feature type="compositionally biased region" description="Low complexity" evidence="1">
    <location>
        <begin position="1499"/>
        <end position="1519"/>
    </location>
</feature>
<feature type="compositionally biased region" description="Polar residues" evidence="1">
    <location>
        <begin position="1661"/>
        <end position="1675"/>
    </location>
</feature>
<feature type="region of interest" description="Disordered" evidence="1">
    <location>
        <begin position="1916"/>
        <end position="1946"/>
    </location>
</feature>
<evidence type="ECO:0000313" key="5">
    <source>
        <dbReference type="RefSeq" id="XP_022087994.1"/>
    </source>
</evidence>
<feature type="compositionally biased region" description="Low complexity" evidence="1">
    <location>
        <begin position="1313"/>
        <end position="1326"/>
    </location>
</feature>
<dbReference type="RefSeq" id="XP_022087985.1">
    <property type="nucleotide sequence ID" value="XM_022232293.1"/>
</dbReference>
<feature type="compositionally biased region" description="Low complexity" evidence="1">
    <location>
        <begin position="137"/>
        <end position="150"/>
    </location>
</feature>
<organism evidence="3 4">
    <name type="scientific">Acanthaster planci</name>
    <name type="common">Crown-of-thorns starfish</name>
    <dbReference type="NCBI Taxonomy" id="133434"/>
    <lineage>
        <taxon>Eukaryota</taxon>
        <taxon>Metazoa</taxon>
        <taxon>Echinodermata</taxon>
        <taxon>Eleutherozoa</taxon>
        <taxon>Asterozoa</taxon>
        <taxon>Asteroidea</taxon>
        <taxon>Valvatacea</taxon>
        <taxon>Valvatida</taxon>
        <taxon>Acanthasteridae</taxon>
        <taxon>Acanthaster</taxon>
    </lineage>
</organism>
<feature type="compositionally biased region" description="Basic and acidic residues" evidence="1">
    <location>
        <begin position="2008"/>
        <end position="2020"/>
    </location>
</feature>
<feature type="region of interest" description="Disordered" evidence="1">
    <location>
        <begin position="765"/>
        <end position="908"/>
    </location>
</feature>
<dbReference type="Proteomes" id="UP000694845">
    <property type="component" value="Unplaced"/>
</dbReference>
<reference evidence="4 5" key="1">
    <citation type="submission" date="2025-04" db="UniProtKB">
        <authorList>
            <consortium name="RefSeq"/>
        </authorList>
    </citation>
    <scope>IDENTIFICATION</scope>
</reference>
<feature type="region of interest" description="Disordered" evidence="1">
    <location>
        <begin position="235"/>
        <end position="339"/>
    </location>
</feature>
<feature type="compositionally biased region" description="Basic and acidic residues" evidence="1">
    <location>
        <begin position="714"/>
        <end position="726"/>
    </location>
</feature>
<protein>
    <submittedName>
        <fullName evidence="4 5">Mucin-5AC-like isoform X1</fullName>
    </submittedName>
</protein>
<dbReference type="RefSeq" id="XP_022087994.1">
    <property type="nucleotide sequence ID" value="XM_022232302.1"/>
</dbReference>
<feature type="region of interest" description="Disordered" evidence="1">
    <location>
        <begin position="2188"/>
        <end position="2207"/>
    </location>
</feature>
<feature type="compositionally biased region" description="Polar residues" evidence="1">
    <location>
        <begin position="1583"/>
        <end position="1593"/>
    </location>
</feature>
<feature type="region of interest" description="Disordered" evidence="1">
    <location>
        <begin position="1986"/>
        <end position="2064"/>
    </location>
</feature>
<feature type="compositionally biased region" description="Pro residues" evidence="1">
    <location>
        <begin position="284"/>
        <end position="294"/>
    </location>
</feature>
<feature type="region of interest" description="Disordered" evidence="1">
    <location>
        <begin position="2242"/>
        <end position="2279"/>
    </location>
</feature>
<feature type="compositionally biased region" description="Polar residues" evidence="1">
    <location>
        <begin position="1079"/>
        <end position="1090"/>
    </location>
</feature>
<feature type="region of interest" description="Disordered" evidence="1">
    <location>
        <begin position="1546"/>
        <end position="1571"/>
    </location>
</feature>
<feature type="compositionally biased region" description="Polar residues" evidence="1">
    <location>
        <begin position="438"/>
        <end position="448"/>
    </location>
</feature>
<feature type="compositionally biased region" description="Low complexity" evidence="1">
    <location>
        <begin position="651"/>
        <end position="662"/>
    </location>
</feature>
<feature type="region of interest" description="Disordered" evidence="1">
    <location>
        <begin position="410"/>
        <end position="448"/>
    </location>
</feature>
<evidence type="ECO:0000313" key="4">
    <source>
        <dbReference type="RefSeq" id="XP_022087985.1"/>
    </source>
</evidence>
<feature type="compositionally biased region" description="Low complexity" evidence="1">
    <location>
        <begin position="2300"/>
        <end position="2310"/>
    </location>
</feature>
<gene>
    <name evidence="4 5" type="primary">LOC110977825</name>
</gene>
<feature type="region of interest" description="Disordered" evidence="1">
    <location>
        <begin position="1378"/>
        <end position="1525"/>
    </location>
</feature>
<dbReference type="GeneID" id="110977825"/>
<feature type="region of interest" description="Disordered" evidence="1">
    <location>
        <begin position="93"/>
        <end position="158"/>
    </location>
</feature>
<feature type="region of interest" description="Disordered" evidence="1">
    <location>
        <begin position="2149"/>
        <end position="2182"/>
    </location>
</feature>
<feature type="region of interest" description="Disordered" evidence="1">
    <location>
        <begin position="1735"/>
        <end position="1755"/>
    </location>
</feature>
<feature type="compositionally biased region" description="Polar residues" evidence="1">
    <location>
        <begin position="1546"/>
        <end position="1557"/>
    </location>
</feature>
<feature type="region of interest" description="Disordered" evidence="1">
    <location>
        <begin position="1057"/>
        <end position="1096"/>
    </location>
</feature>
<feature type="region of interest" description="Disordered" evidence="1">
    <location>
        <begin position="1583"/>
        <end position="1687"/>
    </location>
</feature>
<sequence>MKLPPTKLVLTCSGNIADEDLKERLLKIKATLEDLSQIKEHSVNLSKVEPWNSVRVTFNIPQEAAARLRELAQRGDPNLHKLGILTIQVENGETISLPPPPPEAQRSLFSPPPPTPSGTPQLPPGPPLVPPSPTPVSSPVIPVSTPTPGTMVPGHGLPGSVTAPNFAVPGVSLQQLTRPSLQGLQAQGAAPLFSQQGTGNLWNSMGVSQQRPLQPPASFWNQIPQFFPQVGVTQANQPPQVMPSGPQIPPVSQPKPQPKKRRKRTKKSNIQPPELAVAAGQPLLPLPPQLPPLPTSNTNTQDNADNLSTNKPSNLTLPPSLIDNPISPNTPPSTAMSTNVSTTAPVVASSASSGTQFSFTDVPMSRGLVPSPQTQQQQQLQQQLLQKKTDVALTSPLLVNLLQSDISAKQFPFSNSSGSKTTSTGTDTPTTAQPGPPSQDTVIASSAPGINTSSPFMIGNGIGTLTASNSAIPNISPFVTSQGNVPGFISTAGQIIPPNTLLPAQSGQLSQEQLQFQLSQLSAAQLSQVQAQHAQSFPSHLPQTPVVPGQNQVPPSNMQSFQMPGGHQLQGQLFPGPMPPTQLPNARMSVGPIATPDPMSQSQMRLGGPMYMGHIPRAPMPSDRTQVSPSDSSASQSKGQLLVHPVGQLHPTSAPFTSTSSTPVPPPVNPLDTWNAAPCPSVVKEKQELHVDPQAKKVEQPGVSDAGASQPKSNLEKNGEDSKKSTVPEPAEEDGHVFDEEAALLGMTEAERATMAVAAIIAKEAKMAADAKSGKAQQSKETPPPKSEPQLSPITSTPASTVASSDGIPAISHQQPTSTPNVPSTRTFQETQFSRPTSRGGPSVPPVAERRSANSPIRLSPPKIPEGLKQRRTPPSSTSRPVHTQQQPQYGPIPGSSPSSMSSGIAGLQTLTSRTFSAAGQPSIRDMALSRNTEHNTLSQFLSSVTPPTEILQMAPLFRSNKQQEVPPKSTQGFLSGPTAVSTDWLSLPSVDTPKPLPLPAQIGARTPMQPAEFSAATERMLGSMLDTQKPSIGNIERPPNQPRVITTEGINFMHKLVGRAPPSNPQSQPPQKDAPAAKSNSDDQTIFSDQTKKEDKSQLKALLNEIVIPEKGSFEKQLLSVDSKAEKPQVTLASTSSDSLRQSSTFSPTTSHQMDSWLGLNNQAVSLAQGASRKPDSVSLAGGITTLYIPPPVMGQQQQLTTQSLPAVQQAAVSSATATASSSLEASHHGSVSLLSGLGVEGHKGQSDSGMKSFVQTAPPVYPSQQIGTLPQARTLPQAGPAQMAENSVLRFPQQGLLSQAAENMARDTPTSRPQHFPPQSFSPSMLAKSPVPHQQPPSLPETPMTVLERAPKILLSPATLSTASEELIKSLGAHGTIATLPPEPEAPPASEASGTKQDKGSAVEQPAQQSQELITPKPIEEAVPDSATSQSPLPQAPVSKVSTIPQLEAAVSMHQSCHPPAVKPAPSITATQLQAEQQQSQRTGVPPQVASTEKEPVALTPLAIPTTTFTTAPGTNASASPTIAFQQGNEISYLTQTSKLPLTQLVGPSNTSQRSTESHPKADVPVIQPPSMIPKQMTVQTLPALQDSVSPTGEMESVSPSSQVPEQFLHSQVMGLKSNYQPYSANNTAIEKTSKSSPEKSKQLKLDASKPDESEEDVATQQLHKLTSQQPKTTPGPVASFGFPTTPPATAALPVKPTAFSSASSTLVQAQSIMVKTAAMSRTSGFLKGAEQTARSARSRTPPRASLTALPPNTCNNESLGSASALLSSIAKSAWTVTTAMASAAKAKVVPTPKATEKNLTRLRRSPETLPVAGKMAGGERDRGVPEGQAQQSRTPPALGVAKQVPKMPATESSLEASLPSLKSQEDSPPTKSVVRQQSSNLAPIVSIEQAVSTVASVFSAAVGTPLAKDAQQVQCSKPGSESAPAQPLAYSQISSSPSASGLSSAPLVHPLEVASSTAVKDSSDGKITSPLISPQVQQLVLQTTDSHSDVPHQSKTFHGVPSVEEMQKPKTGEETSSRGDQIVPSQCDSNIFMSVAPQGSDNKTPPQHTTPDMDSVPTSTTVSVPMVSSHTSVGEALMSPAVETMPQSSLNLLDKVPVKSTSQHREATITSMSLGSTFMCSAHQVPVISSLSGMEPALAVSMDTGIRNTQPPLTESRKQTHTRAVEEPPAKLPKESLAPGIKIQETQPNQQDMEVKSEPSSLAKTSIALPSQDKNSIGQDALQGAQPPSVTVDISGATEQLGQSEDKQEVLPSDTQLPPREVPSTPEVTRKISQPLQSERIPEAVLQCVSQTSLVQTSTESLTESLTIKSDSSPEPSLLSKPDQITNLVEEAIQVDPDKGSLFEKTSSPGVTAEATSCHPGQKNLALTADEGVEPLPSQLKKTEMLGKPHDKELSKDGAIRTGKVEGDLGDLEPRRTRHTSEEIPGMSTRSLRSGRRSPAEPVTKGKEEESSPTTRGRGQKEKEIPGESEADALSRKRSTRSSGRGETKDMYYGPIPQYKRRKTNQK</sequence>
<feature type="domain" description="Nuclear receptor coactivator 6 TRADD-N" evidence="2">
    <location>
        <begin position="8"/>
        <end position="97"/>
    </location>
</feature>
<dbReference type="InterPro" id="IPR032715">
    <property type="entry name" value="NCOA6_TRADD-N"/>
</dbReference>
<feature type="compositionally biased region" description="Low complexity" evidence="1">
    <location>
        <begin position="1474"/>
        <end position="1483"/>
    </location>
</feature>
<feature type="compositionally biased region" description="Polar residues" evidence="1">
    <location>
        <begin position="789"/>
        <end position="804"/>
    </location>
</feature>
<feature type="region of interest" description="Disordered" evidence="1">
    <location>
        <begin position="1122"/>
        <end position="1155"/>
    </location>
</feature>
<evidence type="ECO:0000313" key="3">
    <source>
        <dbReference type="Proteomes" id="UP000694845"/>
    </source>
</evidence>
<feature type="compositionally biased region" description="Polar residues" evidence="1">
    <location>
        <begin position="295"/>
        <end position="317"/>
    </location>
</feature>
<feature type="region of interest" description="Disordered" evidence="1">
    <location>
        <begin position="1793"/>
        <end position="1878"/>
    </location>
</feature>
<feature type="compositionally biased region" description="Low complexity" evidence="1">
    <location>
        <begin position="1930"/>
        <end position="1946"/>
    </location>
</feature>
<feature type="region of interest" description="Disordered" evidence="1">
    <location>
        <begin position="613"/>
        <end position="736"/>
    </location>
</feature>
<feature type="compositionally biased region" description="Low complexity" evidence="1">
    <location>
        <begin position="628"/>
        <end position="637"/>
    </location>
</feature>
<feature type="compositionally biased region" description="Polar residues" evidence="1">
    <location>
        <begin position="1853"/>
        <end position="1878"/>
    </location>
</feature>
<feature type="compositionally biased region" description="Basic and acidic residues" evidence="1">
    <location>
        <begin position="2384"/>
        <end position="2425"/>
    </location>
</feature>